<dbReference type="EMBL" id="BSNI01000002">
    <property type="protein sequence ID" value="GLQ16446.1"/>
    <property type="molecule type" value="Genomic_DNA"/>
</dbReference>
<dbReference type="RefSeq" id="WP_284362081.1">
    <property type="nucleotide sequence ID" value="NZ_BSNI01000002.1"/>
</dbReference>
<keyword evidence="1" id="KW-0812">Transmembrane</keyword>
<accession>A0ABQ5UQ11</accession>
<name>A0ABQ5UQ11_9HYPH</name>
<reference evidence="2" key="1">
    <citation type="journal article" date="2014" name="Int. J. Syst. Evol. Microbiol.">
        <title>Complete genome of a new Firmicutes species belonging to the dominant human colonic microbiota ('Ruminococcus bicirculans') reveals two chromosomes and a selective capacity to utilize plant glucans.</title>
        <authorList>
            <consortium name="NISC Comparative Sequencing Program"/>
            <person name="Wegmann U."/>
            <person name="Louis P."/>
            <person name="Goesmann A."/>
            <person name="Henrissat B."/>
            <person name="Duncan S.H."/>
            <person name="Flint H.J."/>
        </authorList>
    </citation>
    <scope>NUCLEOTIDE SEQUENCE</scope>
    <source>
        <strain evidence="2">NBRC 107169</strain>
    </source>
</reference>
<evidence type="ECO:0000256" key="1">
    <source>
        <dbReference type="SAM" id="Phobius"/>
    </source>
</evidence>
<comment type="caution">
    <text evidence="2">The sequence shown here is derived from an EMBL/GenBank/DDBJ whole genome shotgun (WGS) entry which is preliminary data.</text>
</comment>
<evidence type="ECO:0000313" key="2">
    <source>
        <dbReference type="EMBL" id="GLQ16446.1"/>
    </source>
</evidence>
<keyword evidence="3" id="KW-1185">Reference proteome</keyword>
<reference evidence="2" key="2">
    <citation type="submission" date="2023-01" db="EMBL/GenBank/DDBJ databases">
        <title>Draft genome sequence of Maritalea porphyrae strain NBRC 107169.</title>
        <authorList>
            <person name="Sun Q."/>
            <person name="Mori K."/>
        </authorList>
    </citation>
    <scope>NUCLEOTIDE SEQUENCE</scope>
    <source>
        <strain evidence="2">NBRC 107169</strain>
    </source>
</reference>
<evidence type="ECO:0000313" key="3">
    <source>
        <dbReference type="Proteomes" id="UP001161405"/>
    </source>
</evidence>
<sequence length="158" mass="17993">MEGVWEYFGNYFFEVASLSIAFGALVYAVLAFHVAKTATKAAEASDLVSFNLKAGEVMARAEQSFLSLQKACHDLRLQWENHHRHHTPNLGAYESRQEDTRHIIEVEVEGRKLLMMLKHEMDSLSVDTLKDFIQNANQTTTKIERLALQLTPPKQLFA</sequence>
<organism evidence="2 3">
    <name type="scientific">Maritalea porphyrae</name>
    <dbReference type="NCBI Taxonomy" id="880732"/>
    <lineage>
        <taxon>Bacteria</taxon>
        <taxon>Pseudomonadati</taxon>
        <taxon>Pseudomonadota</taxon>
        <taxon>Alphaproteobacteria</taxon>
        <taxon>Hyphomicrobiales</taxon>
        <taxon>Devosiaceae</taxon>
        <taxon>Maritalea</taxon>
    </lineage>
</organism>
<dbReference type="Proteomes" id="UP001161405">
    <property type="component" value="Unassembled WGS sequence"/>
</dbReference>
<keyword evidence="1" id="KW-0472">Membrane</keyword>
<gene>
    <name evidence="2" type="ORF">GCM10007879_06950</name>
</gene>
<feature type="transmembrane region" description="Helical" evidence="1">
    <location>
        <begin position="12"/>
        <end position="35"/>
    </location>
</feature>
<keyword evidence="1" id="KW-1133">Transmembrane helix</keyword>
<proteinExistence type="predicted"/>
<protein>
    <recommendedName>
        <fullName evidence="4">DUF2730 family protein</fullName>
    </recommendedName>
</protein>
<evidence type="ECO:0008006" key="4">
    <source>
        <dbReference type="Google" id="ProtNLM"/>
    </source>
</evidence>